<reference evidence="2 3" key="1">
    <citation type="submission" date="2011-06" db="EMBL/GenBank/DDBJ databases">
        <title>The Genome Sequence of Fusarium oxysporum FOSC 3-a.</title>
        <authorList>
            <consortium name="The Broad Institute Genome Sequencing Platform"/>
            <person name="Ma L.-J."/>
            <person name="Gale L.R."/>
            <person name="Schwartz D.C."/>
            <person name="Zhou S."/>
            <person name="Corby-Kistler H."/>
            <person name="Young S.K."/>
            <person name="Zeng Q."/>
            <person name="Gargeya S."/>
            <person name="Fitzgerald M."/>
            <person name="Haas B."/>
            <person name="Abouelleil A."/>
            <person name="Alvarado L."/>
            <person name="Arachchi H.M."/>
            <person name="Berlin A."/>
            <person name="Brown A."/>
            <person name="Chapman S.B."/>
            <person name="Chen Z."/>
            <person name="Dunbar C."/>
            <person name="Freedman E."/>
            <person name="Gearin G."/>
            <person name="Gellesch M."/>
            <person name="Goldberg J."/>
            <person name="Griggs A."/>
            <person name="Gujja S."/>
            <person name="Heiman D."/>
            <person name="Howarth C."/>
            <person name="Larson L."/>
            <person name="Lui A."/>
            <person name="MacDonald P.J.P."/>
            <person name="Mehta T."/>
            <person name="Montmayeur A."/>
            <person name="Murphy C."/>
            <person name="Neiman D."/>
            <person name="Pearson M."/>
            <person name="Priest M."/>
            <person name="Roberts A."/>
            <person name="Saif S."/>
            <person name="Shea T."/>
            <person name="Shenoy N."/>
            <person name="Sisk P."/>
            <person name="Stolte C."/>
            <person name="Sykes S."/>
            <person name="Wortman J."/>
            <person name="Nusbaum C."/>
            <person name="Birren B."/>
        </authorList>
    </citation>
    <scope>NUCLEOTIDE SEQUENCE [LARGE SCALE GENOMIC DNA]</scope>
    <source>
        <strain evidence="3">FOSC 3-a</strain>
    </source>
</reference>
<accession>W9J8F1</accession>
<dbReference type="AlphaFoldDB" id="W9J8F1"/>
<evidence type="ECO:0000313" key="2">
    <source>
        <dbReference type="EMBL" id="EWZ01896.1"/>
    </source>
</evidence>
<feature type="region of interest" description="Disordered" evidence="1">
    <location>
        <begin position="25"/>
        <end position="74"/>
    </location>
</feature>
<dbReference type="Proteomes" id="UP000030753">
    <property type="component" value="Unassembled WGS sequence"/>
</dbReference>
<evidence type="ECO:0000256" key="1">
    <source>
        <dbReference type="SAM" id="MobiDB-lite"/>
    </source>
</evidence>
<evidence type="ECO:0000313" key="3">
    <source>
        <dbReference type="Proteomes" id="UP000030753"/>
    </source>
</evidence>
<gene>
    <name evidence="2" type="ORF">FOYG_01356</name>
</gene>
<sequence length="232" mass="25464">MQLLTYIIPEQSLLLRSSPFVSGSQPPAPSVLDRSATAAAPASAPRTGASRDHGLGSAQASHARAHGRYQPRPSLRITPYNPIIIPRRPHYLTPYSLPRLFSLFFEIPLARPHPFPAHFGIPRNDLPHYALSCPSILDLSNPLMVFLASSFPLSSSSRGTVMHHHDSRPLTFMKPVSGQASSGPHDHRPLPPSGQIMWLSNSIFNLVFRFGATKPKLSVPCSLSHARCKYLT</sequence>
<proteinExistence type="predicted"/>
<dbReference type="OrthoDB" id="10475267at2759"/>
<organism evidence="2 3">
    <name type="scientific">Fusarium oxysporum NRRL 32931</name>
    <dbReference type="NCBI Taxonomy" id="660029"/>
    <lineage>
        <taxon>Eukaryota</taxon>
        <taxon>Fungi</taxon>
        <taxon>Dikarya</taxon>
        <taxon>Ascomycota</taxon>
        <taxon>Pezizomycotina</taxon>
        <taxon>Sordariomycetes</taxon>
        <taxon>Hypocreomycetidae</taxon>
        <taxon>Hypocreales</taxon>
        <taxon>Nectriaceae</taxon>
        <taxon>Fusarium</taxon>
        <taxon>Fusarium oxysporum species complex</taxon>
    </lineage>
</organism>
<dbReference type="EMBL" id="JH717839">
    <property type="protein sequence ID" value="EWZ01896.1"/>
    <property type="molecule type" value="Genomic_DNA"/>
</dbReference>
<feature type="compositionally biased region" description="Low complexity" evidence="1">
    <location>
        <begin position="34"/>
        <end position="48"/>
    </location>
</feature>
<dbReference type="HOGENOM" id="CLU_104279_0_0_1"/>
<name>W9J8F1_FUSOX</name>
<protein>
    <submittedName>
        <fullName evidence="2">Uncharacterized protein</fullName>
    </submittedName>
</protein>